<dbReference type="EMBL" id="BMGG01000003">
    <property type="protein sequence ID" value="GGC59616.1"/>
    <property type="molecule type" value="Genomic_DNA"/>
</dbReference>
<organism evidence="4 5">
    <name type="scientific">Chelatococcus reniformis</name>
    <dbReference type="NCBI Taxonomy" id="1494448"/>
    <lineage>
        <taxon>Bacteria</taxon>
        <taxon>Pseudomonadati</taxon>
        <taxon>Pseudomonadota</taxon>
        <taxon>Alphaproteobacteria</taxon>
        <taxon>Hyphomicrobiales</taxon>
        <taxon>Chelatococcaceae</taxon>
        <taxon>Chelatococcus</taxon>
    </lineage>
</organism>
<dbReference type="Proteomes" id="UP000637002">
    <property type="component" value="Unassembled WGS sequence"/>
</dbReference>
<dbReference type="PANTHER" id="PTHR42879">
    <property type="entry name" value="3-OXOACYL-(ACYL-CARRIER-PROTEIN) REDUCTASE"/>
    <property type="match status" value="1"/>
</dbReference>
<protein>
    <submittedName>
        <fullName evidence="4">3-oxoacyl-ACP reductase</fullName>
    </submittedName>
</protein>
<dbReference type="PROSITE" id="PS00061">
    <property type="entry name" value="ADH_SHORT"/>
    <property type="match status" value="1"/>
</dbReference>
<comment type="similarity">
    <text evidence="1 2">Belongs to the short-chain dehydrogenases/reductases (SDR) family.</text>
</comment>
<dbReference type="PRINTS" id="PR00081">
    <property type="entry name" value="GDHRDH"/>
</dbReference>
<reference evidence="4" key="2">
    <citation type="submission" date="2020-09" db="EMBL/GenBank/DDBJ databases">
        <authorList>
            <person name="Sun Q."/>
            <person name="Zhou Y."/>
        </authorList>
    </citation>
    <scope>NUCLEOTIDE SEQUENCE</scope>
    <source>
        <strain evidence="4">CGMCC 1.12919</strain>
    </source>
</reference>
<evidence type="ECO:0000259" key="3">
    <source>
        <dbReference type="SMART" id="SM00822"/>
    </source>
</evidence>
<dbReference type="AlphaFoldDB" id="A0A916U456"/>
<gene>
    <name evidence="4" type="ORF">GCM10010994_17970</name>
</gene>
<dbReference type="GO" id="GO:0032787">
    <property type="term" value="P:monocarboxylic acid metabolic process"/>
    <property type="evidence" value="ECO:0007669"/>
    <property type="project" value="UniProtKB-ARBA"/>
</dbReference>
<dbReference type="Gene3D" id="3.40.50.720">
    <property type="entry name" value="NAD(P)-binding Rossmann-like Domain"/>
    <property type="match status" value="1"/>
</dbReference>
<dbReference type="InterPro" id="IPR057326">
    <property type="entry name" value="KR_dom"/>
</dbReference>
<dbReference type="PANTHER" id="PTHR42879:SF2">
    <property type="entry name" value="3-OXOACYL-[ACYL-CARRIER-PROTEIN] REDUCTASE FABG"/>
    <property type="match status" value="1"/>
</dbReference>
<dbReference type="InterPro" id="IPR050259">
    <property type="entry name" value="SDR"/>
</dbReference>
<keyword evidence="5" id="KW-1185">Reference proteome</keyword>
<dbReference type="PRINTS" id="PR00080">
    <property type="entry name" value="SDRFAMILY"/>
</dbReference>
<accession>A0A916U456</accession>
<evidence type="ECO:0000313" key="4">
    <source>
        <dbReference type="EMBL" id="GGC59616.1"/>
    </source>
</evidence>
<dbReference type="SMART" id="SM00822">
    <property type="entry name" value="PKS_KR"/>
    <property type="match status" value="1"/>
</dbReference>
<dbReference type="RefSeq" id="WP_188608827.1">
    <property type="nucleotide sequence ID" value="NZ_BMGG01000003.1"/>
</dbReference>
<feature type="domain" description="Ketoreductase" evidence="3">
    <location>
        <begin position="8"/>
        <end position="188"/>
    </location>
</feature>
<evidence type="ECO:0000313" key="5">
    <source>
        <dbReference type="Proteomes" id="UP000637002"/>
    </source>
</evidence>
<dbReference type="FunFam" id="3.40.50.720:FF:000084">
    <property type="entry name" value="Short-chain dehydrogenase reductase"/>
    <property type="match status" value="1"/>
</dbReference>
<evidence type="ECO:0000256" key="1">
    <source>
        <dbReference type="ARBA" id="ARBA00006484"/>
    </source>
</evidence>
<reference evidence="4" key="1">
    <citation type="journal article" date="2014" name="Int. J. Syst. Evol. Microbiol.">
        <title>Complete genome sequence of Corynebacterium casei LMG S-19264T (=DSM 44701T), isolated from a smear-ripened cheese.</title>
        <authorList>
            <consortium name="US DOE Joint Genome Institute (JGI-PGF)"/>
            <person name="Walter F."/>
            <person name="Albersmeier A."/>
            <person name="Kalinowski J."/>
            <person name="Ruckert C."/>
        </authorList>
    </citation>
    <scope>NUCLEOTIDE SEQUENCE</scope>
    <source>
        <strain evidence="4">CGMCC 1.12919</strain>
    </source>
</reference>
<dbReference type="InterPro" id="IPR020904">
    <property type="entry name" value="Sc_DH/Rdtase_CS"/>
</dbReference>
<dbReference type="Pfam" id="PF00106">
    <property type="entry name" value="adh_short"/>
    <property type="match status" value="1"/>
</dbReference>
<comment type="caution">
    <text evidence="4">The sequence shown here is derived from an EMBL/GenBank/DDBJ whole genome shotgun (WGS) entry which is preliminary data.</text>
</comment>
<dbReference type="SUPFAM" id="SSF51735">
    <property type="entry name" value="NAD(P)-binding Rossmann-fold domains"/>
    <property type="match status" value="1"/>
</dbReference>
<proteinExistence type="inferred from homology"/>
<sequence>MDLQLNDKTALVTGSSKGIGEAIARTLAREGASVVVHGRDRSQAERVADAITAQGGRAYAVLGDLTQDEGVERLVAEAEGRVGAIDILINNAGGSGPKNDWRTTEPTGWTSTYDRNVLAAVRVTTRLLPGMRRAHWGRVINISSAAATMPPSTGPDYSAAKAAMNAMTASMAKAVAAEGVTVNAISPGTIRSAKLEDGFRTVAAERGIAAKDAPWADIQRDVLPLFAQVPVGRVGELNELADAVAFLASPLAGYITGVNLRVDGGLSPLL</sequence>
<evidence type="ECO:0000256" key="2">
    <source>
        <dbReference type="RuleBase" id="RU000363"/>
    </source>
</evidence>
<dbReference type="InterPro" id="IPR036291">
    <property type="entry name" value="NAD(P)-bd_dom_sf"/>
</dbReference>
<name>A0A916U456_9HYPH</name>
<dbReference type="InterPro" id="IPR002347">
    <property type="entry name" value="SDR_fam"/>
</dbReference>